<reference evidence="2 3" key="1">
    <citation type="journal article" date="2019" name="Int. J. Syst. Evol. Microbiol.">
        <title>The Global Catalogue of Microorganisms (GCM) 10K type strain sequencing project: providing services to taxonomists for standard genome sequencing and annotation.</title>
        <authorList>
            <consortium name="The Broad Institute Genomics Platform"/>
            <consortium name="The Broad Institute Genome Sequencing Center for Infectious Disease"/>
            <person name="Wu L."/>
            <person name="Ma J."/>
        </authorList>
    </citation>
    <scope>NUCLEOTIDE SEQUENCE [LARGE SCALE GENOMIC DNA]</scope>
    <source>
        <strain evidence="2 3">JCM 14545</strain>
    </source>
</reference>
<keyword evidence="3" id="KW-1185">Reference proteome</keyword>
<evidence type="ECO:0000313" key="3">
    <source>
        <dbReference type="Proteomes" id="UP001501116"/>
    </source>
</evidence>
<comment type="caution">
    <text evidence="2">The sequence shown here is derived from an EMBL/GenBank/DDBJ whole genome shotgun (WGS) entry which is preliminary data.</text>
</comment>
<evidence type="ECO:0000313" key="2">
    <source>
        <dbReference type="EMBL" id="GAA1966876.1"/>
    </source>
</evidence>
<dbReference type="Proteomes" id="UP001501116">
    <property type="component" value="Unassembled WGS sequence"/>
</dbReference>
<dbReference type="EMBL" id="BAAANN010000017">
    <property type="protein sequence ID" value="GAA1966876.1"/>
    <property type="molecule type" value="Genomic_DNA"/>
</dbReference>
<evidence type="ECO:0000256" key="1">
    <source>
        <dbReference type="SAM" id="MobiDB-lite"/>
    </source>
</evidence>
<feature type="compositionally biased region" description="Basic and acidic residues" evidence="1">
    <location>
        <begin position="109"/>
        <end position="123"/>
    </location>
</feature>
<protein>
    <recommendedName>
        <fullName evidence="4">Excreted virulence factor EspC (Type VII ESX diderm)</fullName>
    </recommendedName>
</protein>
<evidence type="ECO:0008006" key="4">
    <source>
        <dbReference type="Google" id="ProtNLM"/>
    </source>
</evidence>
<name>A0ABN2RDE7_9PSEU</name>
<gene>
    <name evidence="2" type="ORF">GCM10009754_44270</name>
</gene>
<accession>A0ABN2RDE7</accession>
<feature type="region of interest" description="Disordered" evidence="1">
    <location>
        <begin position="28"/>
        <end position="47"/>
    </location>
</feature>
<proteinExistence type="predicted"/>
<dbReference type="RefSeq" id="WP_344421814.1">
    <property type="nucleotide sequence ID" value="NZ_BAAANN010000017.1"/>
</dbReference>
<sequence>MSGGYRVGLAEMGSLITTLGQAKERMTSANKALGDSSPVDMGSREIDTAGSDFQDRWEYGIGKIAEFSGSMVEALNAAKKLYQEMDDNVADMLRKSGGDGAAPAPVPEPGKRSAIADRLDGLA</sequence>
<organism evidence="2 3">
    <name type="scientific">Amycolatopsis minnesotensis</name>
    <dbReference type="NCBI Taxonomy" id="337894"/>
    <lineage>
        <taxon>Bacteria</taxon>
        <taxon>Bacillati</taxon>
        <taxon>Actinomycetota</taxon>
        <taxon>Actinomycetes</taxon>
        <taxon>Pseudonocardiales</taxon>
        <taxon>Pseudonocardiaceae</taxon>
        <taxon>Amycolatopsis</taxon>
    </lineage>
</organism>
<feature type="region of interest" description="Disordered" evidence="1">
    <location>
        <begin position="92"/>
        <end position="123"/>
    </location>
</feature>